<dbReference type="EMBL" id="CAXAMM010006035">
    <property type="protein sequence ID" value="CAK9009597.1"/>
    <property type="molecule type" value="Genomic_DNA"/>
</dbReference>
<gene>
    <name evidence="11" type="ORF">SCF082_LOCUS10342</name>
</gene>
<evidence type="ECO:0000256" key="3">
    <source>
        <dbReference type="ARBA" id="ARBA00004496"/>
    </source>
</evidence>
<evidence type="ECO:0000256" key="4">
    <source>
        <dbReference type="ARBA" id="ARBA00022490"/>
    </source>
</evidence>
<dbReference type="CDD" id="cd05402">
    <property type="entry name" value="NT_PAP_TUTase"/>
    <property type="match status" value="1"/>
</dbReference>
<feature type="domain" description="CCHC-type" evidence="10">
    <location>
        <begin position="966"/>
        <end position="981"/>
    </location>
</feature>
<protein>
    <submittedName>
        <fullName evidence="11">Terminal uridylyltransferase 7 (TUTase 7) (Zinc finger CCHC domain-containing protein 6)</fullName>
    </submittedName>
</protein>
<accession>A0ABP0J5G3</accession>
<evidence type="ECO:0000256" key="9">
    <source>
        <dbReference type="SAM" id="MobiDB-lite"/>
    </source>
</evidence>
<keyword evidence="12" id="KW-1185">Reference proteome</keyword>
<organism evidence="11 12">
    <name type="scientific">Durusdinium trenchii</name>
    <dbReference type="NCBI Taxonomy" id="1381693"/>
    <lineage>
        <taxon>Eukaryota</taxon>
        <taxon>Sar</taxon>
        <taxon>Alveolata</taxon>
        <taxon>Dinophyceae</taxon>
        <taxon>Suessiales</taxon>
        <taxon>Symbiodiniaceae</taxon>
        <taxon>Durusdinium</taxon>
    </lineage>
</organism>
<evidence type="ECO:0000256" key="6">
    <source>
        <dbReference type="ARBA" id="ARBA00022723"/>
    </source>
</evidence>
<keyword evidence="7" id="KW-0460">Magnesium</keyword>
<dbReference type="SUPFAM" id="SSF81301">
    <property type="entry name" value="Nucleotidyltransferase"/>
    <property type="match status" value="1"/>
</dbReference>
<evidence type="ECO:0000313" key="12">
    <source>
        <dbReference type="Proteomes" id="UP001642464"/>
    </source>
</evidence>
<feature type="region of interest" description="Disordered" evidence="9">
    <location>
        <begin position="972"/>
        <end position="995"/>
    </location>
</feature>
<evidence type="ECO:0000256" key="5">
    <source>
        <dbReference type="ARBA" id="ARBA00022679"/>
    </source>
</evidence>
<sequence length="995" mass="108519">MAAGAGLRLCDRLAEGHAQGPAVWPPAENWLATTFRDRYVNVDHQGRLQSITMYSDPNERVALELQGQVLAGPGSTLALGLAFYMLPQDPLFAARLYAAFVKTVGVRSHPKRLANLGVQSLALLLVLAVELDDEELATQVAPHARRKGQGKRFGPNLDEFGWFCFLGEPWPRGQISALLMVADVLSPGDWQRAFHDAGDGSRFSAPTVEDVDFPLVGLKRAFNDGPELIVDTFTATSSEAGNPTSFTITNLPDAHALTASCDGEPFHSFSVVSPHTVRVSTTIAEHLFVFRTDHQEPLHHSAFLPVSIRDVRAVMELEGVMGALRLGSEAQQVEMAEDVAAFLEELQPVPTTDDLPSELRSLGAAVRKVYATEPDKRMDLGGHAFGVRTFLGSLGSVLSSVKAANRREKRATVQLVGFLLRVMQATSAVSVHADSDFLNSLRHAEMALGFAWKRLRLGDTGAEAGDTWDLLRNLISVEKDKAKQRDSDDADLRAVAVLEVPRGLVPGLSKGVAQLVQDLEPAAEDLDARDAVVRDACEILRSADVMTDVLAVLKESREVVGVAGDPVAAALAGEEWLAAHSFRLELFGSSASGLNFRKSADVDLSLLGVADFVRCVTKAHDGEDHVNEQELTATERPDSVAVKVLAEHLERSTVFQVEEVIMTSRVPLIKVNHVQTGVACDIASGNSVALVNTELLRLYATLEPRARALLYAVKFWAKARAICDASQGTLSSYAWTLLVIFFLQQDRVSNVPLNEAKASAERGKGKQRRGKKAKASLGEVAHSAVLLSLQALAKEKGHPAEELTLSQGSFDVSFTKGLPDTFDPSPDEVGQLLADFFLFYGFQFDIRRTVVSVRLGKPAQRRDLENAYTQCDWRLAIEDPFELSHDLGSKISSKEAMRHILAELRAMRVELQTSSSESLASRLGHPAGLPPHHGQFPRRCFICGSPKHRASKCALGFVKDMDLKLCHACGQSGHPVRKCPKLEEKRRRKVGTQRT</sequence>
<keyword evidence="8" id="KW-0862">Zinc</keyword>
<evidence type="ECO:0000256" key="8">
    <source>
        <dbReference type="PROSITE-ProRule" id="PRU00047"/>
    </source>
</evidence>
<evidence type="ECO:0000256" key="2">
    <source>
        <dbReference type="ARBA" id="ARBA00001946"/>
    </source>
</evidence>
<dbReference type="InterPro" id="IPR036875">
    <property type="entry name" value="Znf_CCHC_sf"/>
</dbReference>
<dbReference type="SUPFAM" id="SSF81631">
    <property type="entry name" value="PAP/OAS1 substrate-binding domain"/>
    <property type="match status" value="1"/>
</dbReference>
<dbReference type="InterPro" id="IPR054708">
    <property type="entry name" value="MTPAP-like_central"/>
</dbReference>
<dbReference type="InterPro" id="IPR002058">
    <property type="entry name" value="PAP_assoc"/>
</dbReference>
<dbReference type="GO" id="GO:0016779">
    <property type="term" value="F:nucleotidyltransferase activity"/>
    <property type="evidence" value="ECO:0007669"/>
    <property type="project" value="UniProtKB-KW"/>
</dbReference>
<keyword evidence="11" id="KW-0548">Nucleotidyltransferase</keyword>
<dbReference type="InterPro" id="IPR043519">
    <property type="entry name" value="NT_sf"/>
</dbReference>
<comment type="cofactor">
    <cofactor evidence="1">
        <name>Mn(2+)</name>
        <dbReference type="ChEBI" id="CHEBI:29035"/>
    </cofactor>
</comment>
<evidence type="ECO:0000256" key="1">
    <source>
        <dbReference type="ARBA" id="ARBA00001936"/>
    </source>
</evidence>
<evidence type="ECO:0000313" key="11">
    <source>
        <dbReference type="EMBL" id="CAK9009597.1"/>
    </source>
</evidence>
<keyword evidence="4" id="KW-0963">Cytoplasm</keyword>
<dbReference type="PROSITE" id="PS50158">
    <property type="entry name" value="ZF_CCHC"/>
    <property type="match status" value="1"/>
</dbReference>
<dbReference type="Pfam" id="PF22600">
    <property type="entry name" value="MTPAP-like_central"/>
    <property type="match status" value="1"/>
</dbReference>
<dbReference type="SUPFAM" id="SSF57756">
    <property type="entry name" value="Retrovirus zinc finger-like domains"/>
    <property type="match status" value="1"/>
</dbReference>
<evidence type="ECO:0000259" key="10">
    <source>
        <dbReference type="PROSITE" id="PS50158"/>
    </source>
</evidence>
<comment type="subcellular location">
    <subcellularLocation>
        <location evidence="3">Cytoplasm</location>
    </subcellularLocation>
</comment>
<keyword evidence="5" id="KW-0808">Transferase</keyword>
<dbReference type="Gene3D" id="4.10.60.10">
    <property type="entry name" value="Zinc finger, CCHC-type"/>
    <property type="match status" value="1"/>
</dbReference>
<comment type="cofactor">
    <cofactor evidence="2">
        <name>Mg(2+)</name>
        <dbReference type="ChEBI" id="CHEBI:18420"/>
    </cofactor>
</comment>
<dbReference type="Gene3D" id="3.30.460.10">
    <property type="entry name" value="Beta Polymerase, domain 2"/>
    <property type="match status" value="1"/>
</dbReference>
<evidence type="ECO:0000256" key="7">
    <source>
        <dbReference type="ARBA" id="ARBA00022842"/>
    </source>
</evidence>
<keyword evidence="6" id="KW-0479">Metal-binding</keyword>
<dbReference type="PANTHER" id="PTHR12271">
    <property type="entry name" value="POLY A POLYMERASE CID PAP -RELATED"/>
    <property type="match status" value="1"/>
</dbReference>
<dbReference type="PANTHER" id="PTHR12271:SF40">
    <property type="entry name" value="POLY(A) RNA POLYMERASE GLD2"/>
    <property type="match status" value="1"/>
</dbReference>
<dbReference type="InterPro" id="IPR001878">
    <property type="entry name" value="Znf_CCHC"/>
</dbReference>
<reference evidence="11 12" key="1">
    <citation type="submission" date="2024-02" db="EMBL/GenBank/DDBJ databases">
        <authorList>
            <person name="Chen Y."/>
            <person name="Shah S."/>
            <person name="Dougan E. K."/>
            <person name="Thang M."/>
            <person name="Chan C."/>
        </authorList>
    </citation>
    <scope>NUCLEOTIDE SEQUENCE [LARGE SCALE GENOMIC DNA]</scope>
</reference>
<dbReference type="Gene3D" id="1.10.1410.10">
    <property type="match status" value="1"/>
</dbReference>
<dbReference type="Pfam" id="PF03828">
    <property type="entry name" value="PAP_assoc"/>
    <property type="match status" value="1"/>
</dbReference>
<proteinExistence type="predicted"/>
<dbReference type="Proteomes" id="UP001642464">
    <property type="component" value="Unassembled WGS sequence"/>
</dbReference>
<name>A0ABP0J5G3_9DINO</name>
<comment type="caution">
    <text evidence="11">The sequence shown here is derived from an EMBL/GenBank/DDBJ whole genome shotgun (WGS) entry which is preliminary data.</text>
</comment>
<feature type="compositionally biased region" description="Basic residues" evidence="9">
    <location>
        <begin position="986"/>
        <end position="995"/>
    </location>
</feature>
<keyword evidence="8" id="KW-0863">Zinc-finger</keyword>
<dbReference type="SMART" id="SM00343">
    <property type="entry name" value="ZnF_C2HC"/>
    <property type="match status" value="2"/>
</dbReference>